<keyword evidence="11" id="KW-0233">DNA recombination</keyword>
<dbReference type="PaxDb" id="30732-ENSOMEP00000008661"/>
<dbReference type="PROSITE" id="PS50172">
    <property type="entry name" value="BRCT"/>
    <property type="match status" value="1"/>
</dbReference>
<name>A0A3B3BSK1_ORYME</name>
<evidence type="ECO:0000256" key="4">
    <source>
        <dbReference type="ARBA" id="ARBA00022598"/>
    </source>
</evidence>
<evidence type="ECO:0000256" key="10">
    <source>
        <dbReference type="ARBA" id="ARBA00022842"/>
    </source>
</evidence>
<evidence type="ECO:0000256" key="7">
    <source>
        <dbReference type="ARBA" id="ARBA00022741"/>
    </source>
</evidence>
<dbReference type="GO" id="GO:0006303">
    <property type="term" value="P:double-strand break repair via nonhomologous end joining"/>
    <property type="evidence" value="ECO:0007669"/>
    <property type="project" value="TreeGrafter"/>
</dbReference>
<dbReference type="GO" id="GO:0032807">
    <property type="term" value="C:DNA ligase IV complex"/>
    <property type="evidence" value="ECO:0007669"/>
    <property type="project" value="TreeGrafter"/>
</dbReference>
<dbReference type="GO" id="GO:0003677">
    <property type="term" value="F:DNA binding"/>
    <property type="evidence" value="ECO:0007669"/>
    <property type="project" value="InterPro"/>
</dbReference>
<evidence type="ECO:0000259" key="16">
    <source>
        <dbReference type="PROSITE" id="PS50172"/>
    </source>
</evidence>
<evidence type="ECO:0000256" key="15">
    <source>
        <dbReference type="ARBA" id="ARBA00031942"/>
    </source>
</evidence>
<sequence length="162" mass="18814">MIHMSPTTREHFAKEYDSYGDSYFLDTDEQQLREVFGRIGDVEADVDVAQVEDRYGFSDLPTSMFRPFTAYADMFADIGEPETLIPATSLKIRALEFRFHGGKVVERLEEGVSHVLIEDQTRLLDLRTLRRCFRRKFKIVKHTWVTDSIKAGGLLDDREYLV</sequence>
<accession>A0A3B3BSK1</accession>
<keyword evidence="10" id="KW-0460">Magnesium</keyword>
<reference evidence="17" key="2">
    <citation type="submission" date="2025-09" db="UniProtKB">
        <authorList>
            <consortium name="Ensembl"/>
        </authorList>
    </citation>
    <scope>IDENTIFICATION</scope>
</reference>
<keyword evidence="8" id="KW-0227">DNA damage</keyword>
<keyword evidence="9" id="KW-0067">ATP-binding</keyword>
<keyword evidence="12" id="KW-0234">DNA repair</keyword>
<evidence type="ECO:0000256" key="6">
    <source>
        <dbReference type="ARBA" id="ARBA00022737"/>
    </source>
</evidence>
<dbReference type="GO" id="GO:0005524">
    <property type="term" value="F:ATP binding"/>
    <property type="evidence" value="ECO:0007669"/>
    <property type="project" value="UniProtKB-KW"/>
</dbReference>
<dbReference type="Ensembl" id="ENSOMET00000002066.1">
    <property type="protein sequence ID" value="ENSOMEP00000008661.1"/>
    <property type="gene ID" value="ENSOMEG00000009837.1"/>
</dbReference>
<evidence type="ECO:0000256" key="2">
    <source>
        <dbReference type="ARBA" id="ARBA00004123"/>
    </source>
</evidence>
<keyword evidence="5" id="KW-0479">Metal-binding</keyword>
<protein>
    <recommendedName>
        <fullName evidence="15">DNA ligase IV</fullName>
    </recommendedName>
    <alternativeName>
        <fullName evidence="14">Polydeoxyribonucleotide synthase [ATP] 4</fullName>
    </alternativeName>
</protein>
<dbReference type="GO" id="GO:0005958">
    <property type="term" value="C:DNA-dependent protein kinase-DNA ligase 4 complex"/>
    <property type="evidence" value="ECO:0007669"/>
    <property type="project" value="TreeGrafter"/>
</dbReference>
<dbReference type="OMA" id="WALEFRF"/>
<evidence type="ECO:0000256" key="1">
    <source>
        <dbReference type="ARBA" id="ARBA00001946"/>
    </source>
</evidence>
<evidence type="ECO:0000256" key="5">
    <source>
        <dbReference type="ARBA" id="ARBA00022723"/>
    </source>
</evidence>
<dbReference type="Pfam" id="PF00533">
    <property type="entry name" value="BRCT"/>
    <property type="match status" value="1"/>
</dbReference>
<dbReference type="InterPro" id="IPR001357">
    <property type="entry name" value="BRCT_dom"/>
</dbReference>
<comment type="subcellular location">
    <subcellularLocation>
        <location evidence="2">Nucleus</location>
    </subcellularLocation>
</comment>
<evidence type="ECO:0000313" key="17">
    <source>
        <dbReference type="Ensembl" id="ENSOMEP00000008661.1"/>
    </source>
</evidence>
<dbReference type="GeneTree" id="ENSGT00860000133881"/>
<evidence type="ECO:0000256" key="9">
    <source>
        <dbReference type="ARBA" id="ARBA00022840"/>
    </source>
</evidence>
<dbReference type="GO" id="GO:0046872">
    <property type="term" value="F:metal ion binding"/>
    <property type="evidence" value="ECO:0007669"/>
    <property type="project" value="UniProtKB-KW"/>
</dbReference>
<dbReference type="FunFam" id="3.40.50.10190:FF:000044">
    <property type="entry name" value="DNA ligase"/>
    <property type="match status" value="1"/>
</dbReference>
<dbReference type="PANTHER" id="PTHR45997:SF1">
    <property type="entry name" value="DNA LIGASE 4"/>
    <property type="match status" value="1"/>
</dbReference>
<evidence type="ECO:0000313" key="18">
    <source>
        <dbReference type="Proteomes" id="UP000261560"/>
    </source>
</evidence>
<comment type="similarity">
    <text evidence="3">Belongs to the ATP-dependent DNA ligase family.</text>
</comment>
<dbReference type="Pfam" id="PF11411">
    <property type="entry name" value="DNA_ligase_IV"/>
    <property type="match status" value="1"/>
</dbReference>
<dbReference type="InterPro" id="IPR029710">
    <property type="entry name" value="LIG4"/>
</dbReference>
<dbReference type="InterPro" id="IPR036420">
    <property type="entry name" value="BRCT_dom_sf"/>
</dbReference>
<dbReference type="Gene3D" id="3.40.50.10190">
    <property type="entry name" value="BRCT domain"/>
    <property type="match status" value="2"/>
</dbReference>
<evidence type="ECO:0000256" key="11">
    <source>
        <dbReference type="ARBA" id="ARBA00023172"/>
    </source>
</evidence>
<dbReference type="STRING" id="30732.ENSOMEP00000008661"/>
<dbReference type="GO" id="GO:0006297">
    <property type="term" value="P:nucleotide-excision repair, DNA gap filling"/>
    <property type="evidence" value="ECO:0007669"/>
    <property type="project" value="TreeGrafter"/>
</dbReference>
<dbReference type="SUPFAM" id="SSF52113">
    <property type="entry name" value="BRCT domain"/>
    <property type="match status" value="1"/>
</dbReference>
<comment type="cofactor">
    <cofactor evidence="1">
        <name>Mg(2+)</name>
        <dbReference type="ChEBI" id="CHEBI:18420"/>
    </cofactor>
</comment>
<keyword evidence="4" id="KW-0436">Ligase</keyword>
<evidence type="ECO:0000256" key="12">
    <source>
        <dbReference type="ARBA" id="ARBA00023204"/>
    </source>
</evidence>
<keyword evidence="6" id="KW-0677">Repeat</keyword>
<keyword evidence="7" id="KW-0547">Nucleotide-binding</keyword>
<dbReference type="PANTHER" id="PTHR45997">
    <property type="entry name" value="DNA LIGASE 4"/>
    <property type="match status" value="1"/>
</dbReference>
<evidence type="ECO:0000256" key="14">
    <source>
        <dbReference type="ARBA" id="ARBA00030676"/>
    </source>
</evidence>
<dbReference type="Proteomes" id="UP000261560">
    <property type="component" value="Unplaced"/>
</dbReference>
<proteinExistence type="inferred from homology"/>
<evidence type="ECO:0000256" key="8">
    <source>
        <dbReference type="ARBA" id="ARBA00022763"/>
    </source>
</evidence>
<dbReference type="GO" id="GO:0033152">
    <property type="term" value="P:immunoglobulin V(D)J recombination"/>
    <property type="evidence" value="ECO:0007669"/>
    <property type="project" value="TreeGrafter"/>
</dbReference>
<dbReference type="AlphaFoldDB" id="A0A3B3BSK1"/>
<evidence type="ECO:0000256" key="3">
    <source>
        <dbReference type="ARBA" id="ARBA00007572"/>
    </source>
</evidence>
<dbReference type="CDD" id="cd17717">
    <property type="entry name" value="BRCT_DNA_ligase_IV_rpt2"/>
    <property type="match status" value="1"/>
</dbReference>
<evidence type="ECO:0000256" key="13">
    <source>
        <dbReference type="ARBA" id="ARBA00023242"/>
    </source>
</evidence>
<reference evidence="17" key="1">
    <citation type="submission" date="2025-08" db="UniProtKB">
        <authorList>
            <consortium name="Ensembl"/>
        </authorList>
    </citation>
    <scope>IDENTIFICATION</scope>
</reference>
<keyword evidence="18" id="KW-1185">Reference proteome</keyword>
<dbReference type="InterPro" id="IPR021536">
    <property type="entry name" value="DNA_ligase_IV_dom"/>
</dbReference>
<organism evidence="17 18">
    <name type="scientific">Oryzias melastigma</name>
    <name type="common">Marine medaka</name>
    <dbReference type="NCBI Taxonomy" id="30732"/>
    <lineage>
        <taxon>Eukaryota</taxon>
        <taxon>Metazoa</taxon>
        <taxon>Chordata</taxon>
        <taxon>Craniata</taxon>
        <taxon>Vertebrata</taxon>
        <taxon>Euteleostomi</taxon>
        <taxon>Actinopterygii</taxon>
        <taxon>Neopterygii</taxon>
        <taxon>Teleostei</taxon>
        <taxon>Neoteleostei</taxon>
        <taxon>Acanthomorphata</taxon>
        <taxon>Ovalentaria</taxon>
        <taxon>Atherinomorphae</taxon>
        <taxon>Beloniformes</taxon>
        <taxon>Adrianichthyidae</taxon>
        <taxon>Oryziinae</taxon>
        <taxon>Oryzias</taxon>
    </lineage>
</organism>
<keyword evidence="13" id="KW-0539">Nucleus</keyword>
<feature type="domain" description="BRCT" evidence="16">
    <location>
        <begin position="100"/>
        <end position="162"/>
    </location>
</feature>
<dbReference type="GO" id="GO:0003910">
    <property type="term" value="F:DNA ligase (ATP) activity"/>
    <property type="evidence" value="ECO:0007669"/>
    <property type="project" value="InterPro"/>
</dbReference>